<dbReference type="PANTHER" id="PTHR37471">
    <property type="entry name" value="UNNAMED PRODUCT"/>
    <property type="match status" value="1"/>
</dbReference>
<feature type="signal peptide" evidence="1">
    <location>
        <begin position="1"/>
        <end position="22"/>
    </location>
</feature>
<dbReference type="InterPro" id="IPR029058">
    <property type="entry name" value="AB_hydrolase_fold"/>
</dbReference>
<dbReference type="EMBL" id="BNCO01000032">
    <property type="protein sequence ID" value="GIL58672.1"/>
    <property type="molecule type" value="Genomic_DNA"/>
</dbReference>
<dbReference type="PROSITE" id="PS51257">
    <property type="entry name" value="PROKAR_LIPOPROTEIN"/>
    <property type="match status" value="1"/>
</dbReference>
<gene>
    <name evidence="2" type="ORF">Vafri_13668</name>
</gene>
<keyword evidence="3" id="KW-1185">Reference proteome</keyword>
<name>A0A8J4BCF0_9CHLO</name>
<evidence type="ECO:0000313" key="2">
    <source>
        <dbReference type="EMBL" id="GIL58672.1"/>
    </source>
</evidence>
<dbReference type="AlphaFoldDB" id="A0A8J4BCF0"/>
<evidence type="ECO:0008006" key="4">
    <source>
        <dbReference type="Google" id="ProtNLM"/>
    </source>
</evidence>
<accession>A0A8J4BCF0</accession>
<proteinExistence type="predicted"/>
<dbReference type="PANTHER" id="PTHR37471:SF1">
    <property type="entry name" value="AB HYDROLASE-1 DOMAIN-CONTAINING PROTEIN"/>
    <property type="match status" value="1"/>
</dbReference>
<organism evidence="2 3">
    <name type="scientific">Volvox africanus</name>
    <dbReference type="NCBI Taxonomy" id="51714"/>
    <lineage>
        <taxon>Eukaryota</taxon>
        <taxon>Viridiplantae</taxon>
        <taxon>Chlorophyta</taxon>
        <taxon>core chlorophytes</taxon>
        <taxon>Chlorophyceae</taxon>
        <taxon>CS clade</taxon>
        <taxon>Chlamydomonadales</taxon>
        <taxon>Volvocaceae</taxon>
        <taxon>Volvox</taxon>
    </lineage>
</organism>
<dbReference type="Proteomes" id="UP000747399">
    <property type="component" value="Unassembled WGS sequence"/>
</dbReference>
<comment type="caution">
    <text evidence="2">The sequence shown here is derived from an EMBL/GenBank/DDBJ whole genome shotgun (WGS) entry which is preliminary data.</text>
</comment>
<sequence>MQRWTVDAASLVSLALVVAATAALPPAVAVSLACCELAFAASAAVRFSVHSSPGTVKTDRKRRSPFIRLPLFGQLRKENSDGLSVFDSGPRETANSGCAQAEQVADKLFDEKEGHLDLLQGGHLLAQWFNGLAGPHQLHVSHVVQLLSYLLLPHPAQTVAVAAAASTRHNVPTSATSASSIAAPCPRICTWASKLMELVHHHPEHTDPQPQPRPSNYVAKDAVAAEAKLLACTADPLVASYRPLIFYLLTEAVAAATHLALLIMGFRATTTPGGTATVYTWALGADAAAAELGSKGAWKQRKNTNGGVMDTAVAAATDDDGGGDAPLVFLHGIGLGLTPYLRLLSRLVTSSGGRRPVYAVQYKHVSMRLTSTIPAPHEVANDVAAFLASRGVTRMSLLAHSYGTLIASALTKLATASPSAPEVSRLTLVDPVCFAMFLPHLVRNAIYQQPLEDQRLQEQGSRFSRRSLLRSLIKGLVVAEFHCSVALRRRLDWARVNLWPSELPAQSTVVLSGRDNLVPVREIRRILANRAELLGPACPHPNVLLREDLGHGGFLADEDCQAHVIAASLDISLQRAKEVINKNGSTQQHQQEEQRRVATGVRALRPLFHDRASPSPGHQLVPLPSFAERYVLAAEPTIEAVEAVWSQPLGAYFMDSARQGTAGNGLAASTGPEDADDLSHSAGALVPAALGRKEAPHLRLPWTLVPIFPSAALSPIPLAAAVLMTLAICDREGIEAPCNGGGQIWPNDQTRLGLFAVLGLMFEQKVSVWNEHYMERQESQLLALLPPQRRDRWTRSDRSSSLLTTSVAAYLPARTIRPVVAFNGSLYAASPVRRKMGAVAGGRNLLGRMWRT</sequence>
<feature type="chain" id="PRO_5035274185" description="AB hydrolase-1 domain-containing protein" evidence="1">
    <location>
        <begin position="23"/>
        <end position="852"/>
    </location>
</feature>
<evidence type="ECO:0000313" key="3">
    <source>
        <dbReference type="Proteomes" id="UP000747399"/>
    </source>
</evidence>
<dbReference type="SUPFAM" id="SSF53474">
    <property type="entry name" value="alpha/beta-Hydrolases"/>
    <property type="match status" value="1"/>
</dbReference>
<reference evidence="2" key="1">
    <citation type="journal article" date="2021" name="Proc. Natl. Acad. Sci. U.S.A.">
        <title>Three genomes in the algal genus Volvox reveal the fate of a haploid sex-determining region after a transition to homothallism.</title>
        <authorList>
            <person name="Yamamoto K."/>
            <person name="Hamaji T."/>
            <person name="Kawai-Toyooka H."/>
            <person name="Matsuzaki R."/>
            <person name="Takahashi F."/>
            <person name="Nishimura Y."/>
            <person name="Kawachi M."/>
            <person name="Noguchi H."/>
            <person name="Minakuchi Y."/>
            <person name="Umen J.G."/>
            <person name="Toyoda A."/>
            <person name="Nozaki H."/>
        </authorList>
    </citation>
    <scope>NUCLEOTIDE SEQUENCE</scope>
    <source>
        <strain evidence="2">NIES-3780</strain>
    </source>
</reference>
<evidence type="ECO:0000256" key="1">
    <source>
        <dbReference type="SAM" id="SignalP"/>
    </source>
</evidence>
<keyword evidence="1" id="KW-0732">Signal</keyword>
<protein>
    <recommendedName>
        <fullName evidence="4">AB hydrolase-1 domain-containing protein</fullName>
    </recommendedName>
</protein>
<dbReference type="Gene3D" id="3.40.50.1820">
    <property type="entry name" value="alpha/beta hydrolase"/>
    <property type="match status" value="1"/>
</dbReference>